<dbReference type="AlphaFoldDB" id="A0A4R8XIW4"/>
<protein>
    <recommendedName>
        <fullName evidence="1">non-specific serine/threonine protein kinase</fullName>
        <ecNumber evidence="1">2.7.11.1</ecNumber>
    </recommendedName>
</protein>
<evidence type="ECO:0000313" key="9">
    <source>
        <dbReference type="EMBL" id="TFC77829.1"/>
    </source>
</evidence>
<evidence type="ECO:0000256" key="2">
    <source>
        <dbReference type="ARBA" id="ARBA00022527"/>
    </source>
</evidence>
<dbReference type="InterPro" id="IPR000719">
    <property type="entry name" value="Prot_kinase_dom"/>
</dbReference>
<dbReference type="PROSITE" id="PS50011">
    <property type="entry name" value="PROTEIN_KINASE_DOM"/>
    <property type="match status" value="1"/>
</dbReference>
<dbReference type="PROSITE" id="PS00108">
    <property type="entry name" value="PROTEIN_KINASE_ST"/>
    <property type="match status" value="1"/>
</dbReference>
<dbReference type="InterPro" id="IPR011009">
    <property type="entry name" value="Kinase-like_dom_sf"/>
</dbReference>
<accession>A0A4R8XIW4</accession>
<dbReference type="GO" id="GO:0005524">
    <property type="term" value="F:ATP binding"/>
    <property type="evidence" value="ECO:0007669"/>
    <property type="project" value="UniProtKB-UniRule"/>
</dbReference>
<evidence type="ECO:0000256" key="1">
    <source>
        <dbReference type="ARBA" id="ARBA00012513"/>
    </source>
</evidence>
<organism evidence="9 10">
    <name type="scientific">Cryobacterium cheniae</name>
    <dbReference type="NCBI Taxonomy" id="1259262"/>
    <lineage>
        <taxon>Bacteria</taxon>
        <taxon>Bacillati</taxon>
        <taxon>Actinomycetota</taxon>
        <taxon>Actinomycetes</taxon>
        <taxon>Micrococcales</taxon>
        <taxon>Microbacteriaceae</taxon>
        <taxon>Cryobacterium</taxon>
    </lineage>
</organism>
<keyword evidence="2" id="KW-0723">Serine/threonine-protein kinase</keyword>
<dbReference type="SMART" id="SM00220">
    <property type="entry name" value="S_TKc"/>
    <property type="match status" value="1"/>
</dbReference>
<comment type="caution">
    <text evidence="9">The sequence shown here is derived from an EMBL/GenBank/DDBJ whole genome shotgun (WGS) entry which is preliminary data.</text>
</comment>
<dbReference type="CDD" id="cd14014">
    <property type="entry name" value="STKc_PknB_like"/>
    <property type="match status" value="1"/>
</dbReference>
<dbReference type="EC" id="2.7.11.1" evidence="1"/>
<dbReference type="PANTHER" id="PTHR43289:SF6">
    <property type="entry name" value="SERINE_THREONINE-PROTEIN KINASE NEKL-3"/>
    <property type="match status" value="1"/>
</dbReference>
<evidence type="ECO:0000256" key="4">
    <source>
        <dbReference type="ARBA" id="ARBA00022741"/>
    </source>
</evidence>
<evidence type="ECO:0000313" key="10">
    <source>
        <dbReference type="Proteomes" id="UP000298433"/>
    </source>
</evidence>
<evidence type="ECO:0000259" key="8">
    <source>
        <dbReference type="PROSITE" id="PS50011"/>
    </source>
</evidence>
<dbReference type="EMBL" id="SOGN01000053">
    <property type="protein sequence ID" value="TFC77829.1"/>
    <property type="molecule type" value="Genomic_DNA"/>
</dbReference>
<evidence type="ECO:0000256" key="7">
    <source>
        <dbReference type="PROSITE-ProRule" id="PRU10141"/>
    </source>
</evidence>
<dbReference type="Pfam" id="PF00069">
    <property type="entry name" value="Pkinase"/>
    <property type="match status" value="1"/>
</dbReference>
<evidence type="ECO:0000256" key="5">
    <source>
        <dbReference type="ARBA" id="ARBA00022777"/>
    </source>
</evidence>
<gene>
    <name evidence="9" type="ORF">E3T23_12975</name>
</gene>
<feature type="binding site" evidence="7">
    <location>
        <position position="42"/>
    </location>
    <ligand>
        <name>ATP</name>
        <dbReference type="ChEBI" id="CHEBI:30616"/>
    </ligand>
</feature>
<evidence type="ECO:0000256" key="3">
    <source>
        <dbReference type="ARBA" id="ARBA00022679"/>
    </source>
</evidence>
<dbReference type="PROSITE" id="PS00107">
    <property type="entry name" value="PROTEIN_KINASE_ATP"/>
    <property type="match status" value="1"/>
</dbReference>
<name>A0A4R8XIW4_9MICO</name>
<dbReference type="PANTHER" id="PTHR43289">
    <property type="entry name" value="MITOGEN-ACTIVATED PROTEIN KINASE KINASE KINASE 20-RELATED"/>
    <property type="match status" value="1"/>
</dbReference>
<dbReference type="GO" id="GO:0004674">
    <property type="term" value="F:protein serine/threonine kinase activity"/>
    <property type="evidence" value="ECO:0007669"/>
    <property type="project" value="UniProtKB-KW"/>
</dbReference>
<keyword evidence="3" id="KW-0808">Transferase</keyword>
<dbReference type="InterPro" id="IPR003018">
    <property type="entry name" value="GAF"/>
</dbReference>
<dbReference type="Pfam" id="PF01590">
    <property type="entry name" value="GAF"/>
    <property type="match status" value="1"/>
</dbReference>
<dbReference type="RefSeq" id="WP_134370848.1">
    <property type="nucleotide sequence ID" value="NZ_SOGN01000053.1"/>
</dbReference>
<feature type="domain" description="Protein kinase" evidence="8">
    <location>
        <begin position="13"/>
        <end position="276"/>
    </location>
</feature>
<dbReference type="Gene3D" id="1.10.510.10">
    <property type="entry name" value="Transferase(Phosphotransferase) domain 1"/>
    <property type="match status" value="1"/>
</dbReference>
<reference evidence="9 10" key="1">
    <citation type="submission" date="2019-03" db="EMBL/GenBank/DDBJ databases">
        <title>Genomics of glacier-inhabiting Cryobacterium strains.</title>
        <authorList>
            <person name="Liu Q."/>
            <person name="Xin Y.-H."/>
        </authorList>
    </citation>
    <scope>NUCLEOTIDE SEQUENCE [LARGE SCALE GENOMIC DNA]</scope>
    <source>
        <strain evidence="9 10">TMT2-48-2</strain>
    </source>
</reference>
<dbReference type="InterPro" id="IPR008271">
    <property type="entry name" value="Ser/Thr_kinase_AS"/>
</dbReference>
<keyword evidence="10" id="KW-1185">Reference proteome</keyword>
<dbReference type="InterPro" id="IPR029016">
    <property type="entry name" value="GAF-like_dom_sf"/>
</dbReference>
<evidence type="ECO:0000256" key="6">
    <source>
        <dbReference type="ARBA" id="ARBA00022840"/>
    </source>
</evidence>
<dbReference type="SUPFAM" id="SSF55781">
    <property type="entry name" value="GAF domain-like"/>
    <property type="match status" value="1"/>
</dbReference>
<dbReference type="SMART" id="SM00065">
    <property type="entry name" value="GAF"/>
    <property type="match status" value="1"/>
</dbReference>
<proteinExistence type="predicted"/>
<dbReference type="Proteomes" id="UP000298433">
    <property type="component" value="Unassembled WGS sequence"/>
</dbReference>
<keyword evidence="6 7" id="KW-0067">ATP-binding</keyword>
<dbReference type="SUPFAM" id="SSF56112">
    <property type="entry name" value="Protein kinase-like (PK-like)"/>
    <property type="match status" value="1"/>
</dbReference>
<dbReference type="InterPro" id="IPR017441">
    <property type="entry name" value="Protein_kinase_ATP_BS"/>
</dbReference>
<dbReference type="Gene3D" id="3.30.200.20">
    <property type="entry name" value="Phosphorylase Kinase, domain 1"/>
    <property type="match status" value="1"/>
</dbReference>
<dbReference type="OrthoDB" id="9762169at2"/>
<keyword evidence="5" id="KW-0418">Kinase</keyword>
<dbReference type="Gene3D" id="3.30.450.40">
    <property type="match status" value="1"/>
</dbReference>
<keyword evidence="4 7" id="KW-0547">Nucleotide-binding</keyword>
<sequence>MTKESPGFLNERYRLKDLIGRGGMASVYRATDERLGRDVAIKIFELRATDASDIQRQQAEINVLASLNHHSVVTLFDVGVNRTEADGPQIYLVMQLVDGVNLRQRLEGNPMSTRHIAQIGYDLAEGLEYIHGRGVIHRDIKPANILLEEYSSDTRTHARLTDFGIALFPDSERVTNLGMTTGTAAYLSPEQARGEEVGPASDIYSLGLVLLECFTGETAFPGKPIPSAMARLLRDPAIPEELSPEWRHLLTTMLFREPGQRPSTAEVVLALRQAVIAETGRHRGAADHHLISDEPERLREIARLDILDTPADGAFDRIAALAARLFSVPIAIISIVDTDRIWFKSHHGLEIGEIPRDPGLCASAIMSDGPWVVQDARTDPRALANPLVAGEFGLQFYAGVPLTTRNGYNLGTLCVIDFEPRVITGPELRTLTDLAALVMSELELRLESRRVAL</sequence>